<evidence type="ECO:0000259" key="6">
    <source>
        <dbReference type="PROSITE" id="PS50059"/>
    </source>
</evidence>
<dbReference type="PANTHER" id="PTHR10516:SF443">
    <property type="entry name" value="FK506-BINDING PROTEIN 59-RELATED"/>
    <property type="match status" value="1"/>
</dbReference>
<reference evidence="7" key="1">
    <citation type="submission" date="2021-01" db="EMBL/GenBank/DDBJ databases">
        <authorList>
            <person name="Corre E."/>
            <person name="Pelletier E."/>
            <person name="Niang G."/>
            <person name="Scheremetjew M."/>
            <person name="Finn R."/>
            <person name="Kale V."/>
            <person name="Holt S."/>
            <person name="Cochrane G."/>
            <person name="Meng A."/>
            <person name="Brown T."/>
            <person name="Cohen L."/>
        </authorList>
    </citation>
    <scope>NUCLEOTIDE SEQUENCE</scope>
    <source>
        <strain evidence="7">CCMP1594</strain>
    </source>
</reference>
<dbReference type="PROSITE" id="PS50059">
    <property type="entry name" value="FKBP_PPIASE"/>
    <property type="match status" value="1"/>
</dbReference>
<protein>
    <recommendedName>
        <fullName evidence="2 5">peptidylprolyl isomerase</fullName>
        <ecNumber evidence="2 5">5.2.1.8</ecNumber>
    </recommendedName>
</protein>
<dbReference type="FunFam" id="3.10.50.40:FF:000025">
    <property type="entry name" value="Peptidylprolyl isomerase"/>
    <property type="match status" value="1"/>
</dbReference>
<feature type="domain" description="PPIase FKBP-type" evidence="6">
    <location>
        <begin position="40"/>
        <end position="128"/>
    </location>
</feature>
<gene>
    <name evidence="7" type="ORF">EGYM00163_LOCUS16448</name>
</gene>
<dbReference type="Pfam" id="PF00254">
    <property type="entry name" value="FKBP_C"/>
    <property type="match status" value="1"/>
</dbReference>
<name>A0A7S4FN99_9EUGL</name>
<evidence type="ECO:0000256" key="2">
    <source>
        <dbReference type="ARBA" id="ARBA00013194"/>
    </source>
</evidence>
<evidence type="ECO:0000256" key="1">
    <source>
        <dbReference type="ARBA" id="ARBA00000971"/>
    </source>
</evidence>
<evidence type="ECO:0000313" key="7">
    <source>
        <dbReference type="EMBL" id="CAE0805324.1"/>
    </source>
</evidence>
<dbReference type="InterPro" id="IPR050689">
    <property type="entry name" value="FKBP-type_PPIase"/>
</dbReference>
<dbReference type="InterPro" id="IPR001179">
    <property type="entry name" value="PPIase_FKBP_dom"/>
</dbReference>
<dbReference type="InterPro" id="IPR046357">
    <property type="entry name" value="PPIase_dom_sf"/>
</dbReference>
<keyword evidence="3 5" id="KW-0697">Rotamase</keyword>
<evidence type="ECO:0000256" key="5">
    <source>
        <dbReference type="PROSITE-ProRule" id="PRU00277"/>
    </source>
</evidence>
<dbReference type="AlphaFoldDB" id="A0A7S4FN99"/>
<evidence type="ECO:0000256" key="3">
    <source>
        <dbReference type="ARBA" id="ARBA00023110"/>
    </source>
</evidence>
<dbReference type="EC" id="5.2.1.8" evidence="2 5"/>
<dbReference type="EMBL" id="HBJA01046840">
    <property type="protein sequence ID" value="CAE0805324.1"/>
    <property type="molecule type" value="Transcribed_RNA"/>
</dbReference>
<accession>A0A7S4FN99</accession>
<dbReference type="GO" id="GO:0005737">
    <property type="term" value="C:cytoplasm"/>
    <property type="evidence" value="ECO:0007669"/>
    <property type="project" value="TreeGrafter"/>
</dbReference>
<comment type="catalytic activity">
    <reaction evidence="1 5">
        <text>[protein]-peptidylproline (omega=180) = [protein]-peptidylproline (omega=0)</text>
        <dbReference type="Rhea" id="RHEA:16237"/>
        <dbReference type="Rhea" id="RHEA-COMP:10747"/>
        <dbReference type="Rhea" id="RHEA-COMP:10748"/>
        <dbReference type="ChEBI" id="CHEBI:83833"/>
        <dbReference type="ChEBI" id="CHEBI:83834"/>
        <dbReference type="EC" id="5.2.1.8"/>
    </reaction>
</comment>
<organism evidence="7">
    <name type="scientific">Eutreptiella gymnastica</name>
    <dbReference type="NCBI Taxonomy" id="73025"/>
    <lineage>
        <taxon>Eukaryota</taxon>
        <taxon>Discoba</taxon>
        <taxon>Euglenozoa</taxon>
        <taxon>Euglenida</taxon>
        <taxon>Spirocuta</taxon>
        <taxon>Euglenophyceae</taxon>
        <taxon>Eutreptiales</taxon>
        <taxon>Eutreptiaceae</taxon>
        <taxon>Eutreptiella</taxon>
    </lineage>
</organism>
<dbReference type="Gene3D" id="3.10.50.40">
    <property type="match status" value="1"/>
</dbReference>
<evidence type="ECO:0000256" key="4">
    <source>
        <dbReference type="ARBA" id="ARBA00023235"/>
    </source>
</evidence>
<proteinExistence type="predicted"/>
<dbReference type="SUPFAM" id="SSF54534">
    <property type="entry name" value="FKBP-like"/>
    <property type="match status" value="1"/>
</dbReference>
<dbReference type="PANTHER" id="PTHR10516">
    <property type="entry name" value="PEPTIDYL-PROLYL CIS-TRANS ISOMERASE"/>
    <property type="match status" value="1"/>
</dbReference>
<dbReference type="GO" id="GO:0003755">
    <property type="term" value="F:peptidyl-prolyl cis-trans isomerase activity"/>
    <property type="evidence" value="ECO:0007669"/>
    <property type="project" value="UniProtKB-KW"/>
</dbReference>
<keyword evidence="4 5" id="KW-0413">Isomerase</keyword>
<sequence length="128" mass="14131">MGNKASAPARNEIPEPRQLNLGVEINTVQRGDNKTFPQPGQRVQVHYTGTLLDGRKFDSSRDRREPFTYTHGRSEVILCWEEALANMSVGERATIKCPPDAAYGKRGAPPVIPGNATLQFDVELLKVA</sequence>